<dbReference type="InterPro" id="IPR019775">
    <property type="entry name" value="WD40_repeat_CS"/>
</dbReference>
<feature type="compositionally biased region" description="Pro residues" evidence="5">
    <location>
        <begin position="246"/>
        <end position="258"/>
    </location>
</feature>
<dbReference type="InterPro" id="IPR037588">
    <property type="entry name" value="MLST8"/>
</dbReference>
<dbReference type="AlphaFoldDB" id="F0XTR7"/>
<feature type="repeat" description="WD" evidence="4">
    <location>
        <begin position="946"/>
        <end position="980"/>
    </location>
</feature>
<gene>
    <name evidence="6" type="ORF">CMQ_4665</name>
</gene>
<dbReference type="GO" id="GO:0031929">
    <property type="term" value="P:TOR signaling"/>
    <property type="evidence" value="ECO:0007669"/>
    <property type="project" value="InterPro"/>
</dbReference>
<dbReference type="PANTHER" id="PTHR19842:SF2">
    <property type="entry name" value="WD REPEAT PROTEIN (AFU_ORTHOLOGUE AFUA_5G04300)"/>
    <property type="match status" value="1"/>
</dbReference>
<feature type="compositionally biased region" description="Basic and acidic residues" evidence="5">
    <location>
        <begin position="75"/>
        <end position="85"/>
    </location>
</feature>
<evidence type="ECO:0000256" key="5">
    <source>
        <dbReference type="SAM" id="MobiDB-lite"/>
    </source>
</evidence>
<dbReference type="HOGENOM" id="CLU_004531_0_0_1"/>
<dbReference type="InterPro" id="IPR036322">
    <property type="entry name" value="WD40_repeat_dom_sf"/>
</dbReference>
<reference evidence="6 7" key="1">
    <citation type="journal article" date="2011" name="Proc. Natl. Acad. Sci. U.S.A.">
        <title>Genome and transcriptome analyses of the mountain pine beetle-fungal symbiont Grosmannia clavigera, a lodgepole pine pathogen.</title>
        <authorList>
            <person name="DiGuistini S."/>
            <person name="Wang Y."/>
            <person name="Liao N.Y."/>
            <person name="Taylor G."/>
            <person name="Tanguay P."/>
            <person name="Feau N."/>
            <person name="Henrissat B."/>
            <person name="Chan S.K."/>
            <person name="Hesse-Orce U."/>
            <person name="Alamouti S.M."/>
            <person name="Tsui C.K.M."/>
            <person name="Docking R.T."/>
            <person name="Levasseur A."/>
            <person name="Haridas S."/>
            <person name="Robertson G."/>
            <person name="Birol I."/>
            <person name="Holt R.A."/>
            <person name="Marra M.A."/>
            <person name="Hamelin R.C."/>
            <person name="Hirst M."/>
            <person name="Jones S.J.M."/>
            <person name="Bohlmann J."/>
            <person name="Breuil C."/>
        </authorList>
    </citation>
    <scope>NUCLEOTIDE SEQUENCE [LARGE SCALE GENOMIC DNA]</scope>
    <source>
        <strain evidence="7">kw1407 / UAMH 11150</strain>
    </source>
</reference>
<feature type="region of interest" description="Disordered" evidence="5">
    <location>
        <begin position="1"/>
        <end position="33"/>
    </location>
</feature>
<keyword evidence="2 4" id="KW-0853">WD repeat</keyword>
<keyword evidence="3" id="KW-0677">Repeat</keyword>
<protein>
    <submittedName>
        <fullName evidence="6">WD repeat protein</fullName>
    </submittedName>
</protein>
<dbReference type="Proteomes" id="UP000007796">
    <property type="component" value="Unassembled WGS sequence"/>
</dbReference>
<feature type="compositionally biased region" description="Polar residues" evidence="5">
    <location>
        <begin position="293"/>
        <end position="304"/>
    </location>
</feature>
<dbReference type="Gene3D" id="2.130.10.10">
    <property type="entry name" value="YVTN repeat-like/Quinoprotein amine dehydrogenase"/>
    <property type="match status" value="2"/>
</dbReference>
<organism evidence="7">
    <name type="scientific">Grosmannia clavigera (strain kw1407 / UAMH 11150)</name>
    <name type="common">Blue stain fungus</name>
    <name type="synonym">Graphiocladiella clavigera</name>
    <dbReference type="NCBI Taxonomy" id="655863"/>
    <lineage>
        <taxon>Eukaryota</taxon>
        <taxon>Fungi</taxon>
        <taxon>Dikarya</taxon>
        <taxon>Ascomycota</taxon>
        <taxon>Pezizomycotina</taxon>
        <taxon>Sordariomycetes</taxon>
        <taxon>Sordariomycetidae</taxon>
        <taxon>Ophiostomatales</taxon>
        <taxon>Ophiostomataceae</taxon>
        <taxon>Leptographium</taxon>
    </lineage>
</organism>
<dbReference type="STRING" id="655863.F0XTR7"/>
<feature type="region of interest" description="Disordered" evidence="5">
    <location>
        <begin position="858"/>
        <end position="877"/>
    </location>
</feature>
<evidence type="ECO:0000313" key="6">
    <source>
        <dbReference type="EMBL" id="EFW98813.1"/>
    </source>
</evidence>
<dbReference type="InterPro" id="IPR001680">
    <property type="entry name" value="WD40_rpt"/>
</dbReference>
<dbReference type="GO" id="GO:0032956">
    <property type="term" value="P:regulation of actin cytoskeleton organization"/>
    <property type="evidence" value="ECO:0007669"/>
    <property type="project" value="TreeGrafter"/>
</dbReference>
<dbReference type="PANTHER" id="PTHR19842">
    <property type="entry name" value="G BETA-LIKE PROTEIN GBL"/>
    <property type="match status" value="1"/>
</dbReference>
<dbReference type="OrthoDB" id="10248252at2759"/>
<dbReference type="EMBL" id="GL630006">
    <property type="protein sequence ID" value="EFW98813.1"/>
    <property type="molecule type" value="Genomic_DNA"/>
</dbReference>
<dbReference type="GO" id="GO:0031932">
    <property type="term" value="C:TORC2 complex"/>
    <property type="evidence" value="ECO:0007669"/>
    <property type="project" value="InterPro"/>
</dbReference>
<evidence type="ECO:0000256" key="4">
    <source>
        <dbReference type="PROSITE-ProRule" id="PRU00221"/>
    </source>
</evidence>
<evidence type="ECO:0000256" key="2">
    <source>
        <dbReference type="ARBA" id="ARBA00022574"/>
    </source>
</evidence>
<dbReference type="GO" id="GO:0031931">
    <property type="term" value="C:TORC1 complex"/>
    <property type="evidence" value="ECO:0007669"/>
    <property type="project" value="InterPro"/>
</dbReference>
<dbReference type="PROSITE" id="PS00678">
    <property type="entry name" value="WD_REPEATS_1"/>
    <property type="match status" value="1"/>
</dbReference>
<name>F0XTR7_GROCL</name>
<evidence type="ECO:0000256" key="3">
    <source>
        <dbReference type="ARBA" id="ARBA00022737"/>
    </source>
</evidence>
<evidence type="ECO:0000256" key="1">
    <source>
        <dbReference type="ARBA" id="ARBA00009890"/>
    </source>
</evidence>
<dbReference type="Pfam" id="PF00400">
    <property type="entry name" value="WD40"/>
    <property type="match status" value="1"/>
</dbReference>
<feature type="compositionally biased region" description="Polar residues" evidence="5">
    <location>
        <begin position="720"/>
        <end position="733"/>
    </location>
</feature>
<sequence>MENSIGQMAGVLTTASANTNTNGSSSGRVLPSLKPESLSAARRAVVASTTESLETAVKTFSATAVSPVLLPAKRPKPDRTDRIDQQDSNGHQHKKRWRPHKPKRLSRLSRLSWTFEQGRQVFLLSDSDEDEDIVLGGTAEMQQVEVEEVQADDVEGVKVQDATRDGAIKQDIHGHDTKLQTGPAVSVLEAQDKIPSPSKTQAVSRIPSGVTSLSGPCHTVHLLTGQQTQAAVIPSQPVEPSRDSLPSPPTPPRPPPPVVSSLHRSATPTPAPLTKLLASSPMTPQTARRPVRTGSQAGHSRTISTDPRLVFDRLPELDTRPYLSYASRSCLSSLMTASTPTILGADVPISRPAVVHVDFQPDEVLQVLQAASAYHRRLPSSKGSSSTSSVLRRLKRLVREHPDSIASIAQAAAPQTHLGHSSRSAIPDITTQRTTADVRAFLADLLLTHRIPSAAAVASATSPASAVAITLERQHHRSQTAARQSAQRSTLMFARAVAGQHGGFGYCGRLLAPVSFVHAIRRLREDRLRLRGEWTSCAGDIATVSWTSPDAFLCGTVTHMDQYNRQGNLVLASVTAGSLRAYAEHRVLRASSTPSATPSSSSPWLYTSVVSSDCARAHGLAFSAGFDRAVRVWRVQPDGSAMTALAEWPHAGNVNFVVASTDPAGLVATAADVAAAAVRVYRLGPGMAAAQHDTPPPYRSFSCSRIVDGLEDRGPGPEATSLTHTPSTYPHANTHTHTTTTPRRWAYLPAAVRWGLAPAVCHLLLVGYSPRGLSVSAEDDDIPEDRRNSGELCLWDAHAGDRWRITGAGTSQNVFEVAWHPSQPCFAAATAPAGNAVESNVRTQIRIYWVVTGAAGSGPAPAPGSGSGSGSASPPDVHTAHELHVLDCCADDINELALLPNSTAHLYVAAGCTNGHTYVWDTARGGLPVQDLAHGRFLEEQAGDKISVEDTGVKFVAWGATPDRLYTGSSDGVVKVWNVRCDPTGQKPLVRDLLECKASVSFGAFSPDKSRLVIGDASGRVFLLTVDGGGGFDDSDEEGFISEEEAASVAPAAPSPTRGRQPRHAALAFRRQPPGILRHPSPPPPRSEDTETDAETDADRTDPHSGCARARTLVRTGCLVVVPDRTVGAVQGPRYADTGLFCRPCHLDGDPAKPLLAACERDQQQNRPRACDAPLAARLLLPIRGVDKDVAAAHRRNTALDLRLSSLAPGTCVELYQADRGTLQSIAEAANAVVDYGFVYEETPDFGDEEEPAD</sequence>
<feature type="region of interest" description="Disordered" evidence="5">
    <location>
        <begin position="712"/>
        <end position="738"/>
    </location>
</feature>
<feature type="region of interest" description="Disordered" evidence="5">
    <location>
        <begin position="228"/>
        <end position="304"/>
    </location>
</feature>
<comment type="similarity">
    <text evidence="1">Belongs to the WD repeat LST8 family.</text>
</comment>
<proteinExistence type="inferred from homology"/>
<dbReference type="SMART" id="SM00320">
    <property type="entry name" value="WD40"/>
    <property type="match status" value="4"/>
</dbReference>
<dbReference type="SUPFAM" id="SSF50978">
    <property type="entry name" value="WD40 repeat-like"/>
    <property type="match status" value="1"/>
</dbReference>
<dbReference type="PROSITE" id="PS50082">
    <property type="entry name" value="WD_REPEATS_2"/>
    <property type="match status" value="1"/>
</dbReference>
<dbReference type="RefSeq" id="XP_014168296.1">
    <property type="nucleotide sequence ID" value="XM_014312821.1"/>
</dbReference>
<dbReference type="PROSITE" id="PS50294">
    <property type="entry name" value="WD_REPEATS_REGION"/>
    <property type="match status" value="1"/>
</dbReference>
<feature type="region of interest" description="Disordered" evidence="5">
    <location>
        <begin position="1045"/>
        <end position="1107"/>
    </location>
</feature>
<dbReference type="InParanoid" id="F0XTR7"/>
<feature type="region of interest" description="Disordered" evidence="5">
    <location>
        <begin position="71"/>
        <end position="103"/>
    </location>
</feature>
<dbReference type="eggNOG" id="ENOG502RZG9">
    <property type="taxonomic scope" value="Eukaryota"/>
</dbReference>
<dbReference type="GeneID" id="25977901"/>
<evidence type="ECO:0000313" key="7">
    <source>
        <dbReference type="Proteomes" id="UP000007796"/>
    </source>
</evidence>
<feature type="compositionally biased region" description="Basic residues" evidence="5">
    <location>
        <begin position="91"/>
        <end position="103"/>
    </location>
</feature>
<dbReference type="InterPro" id="IPR015943">
    <property type="entry name" value="WD40/YVTN_repeat-like_dom_sf"/>
</dbReference>
<feature type="compositionally biased region" description="Low complexity" evidence="5">
    <location>
        <begin position="13"/>
        <end position="27"/>
    </location>
</feature>
<feature type="compositionally biased region" description="Low complexity" evidence="5">
    <location>
        <begin position="1047"/>
        <end position="1056"/>
    </location>
</feature>
<keyword evidence="7" id="KW-1185">Reference proteome</keyword>
<accession>F0XTR7</accession>